<dbReference type="CDD" id="cd16913">
    <property type="entry name" value="YkuD_like"/>
    <property type="match status" value="1"/>
</dbReference>
<dbReference type="EMBL" id="LFQU01000012">
    <property type="protein sequence ID" value="KOO68506.1"/>
    <property type="molecule type" value="Genomic_DNA"/>
</dbReference>
<feature type="active site" description="Nucleophile" evidence="7">
    <location>
        <position position="410"/>
    </location>
</feature>
<accession>A0A8E1QXD8</accession>
<evidence type="ECO:0000313" key="11">
    <source>
        <dbReference type="Proteomes" id="UP000036951"/>
    </source>
</evidence>
<dbReference type="InterPro" id="IPR045380">
    <property type="entry name" value="LD_TPept_scaffold_dom"/>
</dbReference>
<feature type="domain" description="L,D-TPase catalytic" evidence="9">
    <location>
        <begin position="267"/>
        <end position="438"/>
    </location>
</feature>
<keyword evidence="3" id="KW-0808">Transferase</keyword>
<dbReference type="Proteomes" id="UP000036951">
    <property type="component" value="Unassembled WGS sequence"/>
</dbReference>
<evidence type="ECO:0000256" key="7">
    <source>
        <dbReference type="PROSITE-ProRule" id="PRU01373"/>
    </source>
</evidence>
<evidence type="ECO:0000256" key="6">
    <source>
        <dbReference type="ARBA" id="ARBA00023316"/>
    </source>
</evidence>
<reference evidence="10 11" key="1">
    <citation type="submission" date="2015-06" db="EMBL/GenBank/DDBJ databases">
        <title>Prevotella sp. 109, sp. nov., a novel member of the family Prevotellaceae isolated from human faeces.</title>
        <authorList>
            <person name="Shkoporov A.N."/>
            <person name="Chaplin A.V."/>
            <person name="Kafarskaia L.I."/>
            <person name="Efimov B.A."/>
        </authorList>
    </citation>
    <scope>NUCLEOTIDE SEQUENCE [LARGE SCALE GENOMIC DNA]</scope>
    <source>
        <strain evidence="10 11">109</strain>
    </source>
</reference>
<dbReference type="SUPFAM" id="SSF141523">
    <property type="entry name" value="L,D-transpeptidase catalytic domain-like"/>
    <property type="match status" value="1"/>
</dbReference>
<evidence type="ECO:0000256" key="2">
    <source>
        <dbReference type="ARBA" id="ARBA00005992"/>
    </source>
</evidence>
<evidence type="ECO:0000256" key="8">
    <source>
        <dbReference type="SAM" id="SignalP"/>
    </source>
</evidence>
<comment type="caution">
    <text evidence="10">The sequence shown here is derived from an EMBL/GenBank/DDBJ whole genome shotgun (WGS) entry which is preliminary data.</text>
</comment>
<dbReference type="UniPathway" id="UPA00219"/>
<comment type="pathway">
    <text evidence="1 7">Cell wall biogenesis; peptidoglycan biosynthesis.</text>
</comment>
<protein>
    <recommendedName>
        <fullName evidence="9">L,D-TPase catalytic domain-containing protein</fullName>
    </recommendedName>
</protein>
<dbReference type="GO" id="GO:0009252">
    <property type="term" value="P:peptidoglycan biosynthetic process"/>
    <property type="evidence" value="ECO:0007669"/>
    <property type="project" value="UniProtKB-UniPathway"/>
</dbReference>
<evidence type="ECO:0000256" key="5">
    <source>
        <dbReference type="ARBA" id="ARBA00022984"/>
    </source>
</evidence>
<comment type="similarity">
    <text evidence="2">Belongs to the YkuD family.</text>
</comment>
<gene>
    <name evidence="10" type="ORF">ACU52_07435</name>
</gene>
<dbReference type="Gene3D" id="2.40.440.10">
    <property type="entry name" value="L,D-transpeptidase catalytic domain-like"/>
    <property type="match status" value="1"/>
</dbReference>
<dbReference type="InterPro" id="IPR038063">
    <property type="entry name" value="Transpep_catalytic_dom"/>
</dbReference>
<dbReference type="Pfam" id="PF20142">
    <property type="entry name" value="Scaffold"/>
    <property type="match status" value="1"/>
</dbReference>
<keyword evidence="8" id="KW-0732">Signal</keyword>
<sequence length="509" mass="59636">MLKLFYLILLCLLVSSCHDATNNHDKNINLDTFSDLRDEKYSLDIVDIREHISKIASEDGVALPMDGFVNKYYKEQQPFLWINRYGIYDRADTLLNLLKGIDYYGLSKDAFRVSKIEKDLYLARSLDIESSNDNLNRILARLEYNLTKAFLRYSAGQYFGFVNPDYLYNSLEEYQVDSLTTRFRQLCDLKVLRPDKKFYFRAISHILNDSVAEFWHTTLPKGRLVGKLLKELDNPNLTKSERLRILCNIERCRWRLRGMPNTDLHNKYIVVNIPSFELYAFDGEKSQTMKVCCGEINFKTPILTSWIKRMDVNPQWIVPKSISKGFLHNYSYMHKMGMFVLDREKGKLAPEQVSYDRIMSNDQYIVQAGGKKNSLGRIIFRFDNNFSVFLHDTSAPWAFKRTQRAVSHGCVRVERPLELALFLLGERAEEMEDRLQYSMSVDFINDVDSLKKRNIDRKRLVNTLNVNPPIPLYITYYTVYDGICGQLCYYDDVYGYDDVLIEKLSPFIE</sequence>
<dbReference type="PROSITE" id="PS52029">
    <property type="entry name" value="LD_TPASE"/>
    <property type="match status" value="1"/>
</dbReference>
<feature type="signal peptide" evidence="8">
    <location>
        <begin position="1"/>
        <end position="19"/>
    </location>
</feature>
<keyword evidence="6 7" id="KW-0961">Cell wall biogenesis/degradation</keyword>
<evidence type="ECO:0000313" key="10">
    <source>
        <dbReference type="EMBL" id="KOO68506.1"/>
    </source>
</evidence>
<dbReference type="PROSITE" id="PS51257">
    <property type="entry name" value="PROKAR_LIPOPROTEIN"/>
    <property type="match status" value="1"/>
</dbReference>
<dbReference type="GO" id="GO:0004180">
    <property type="term" value="F:carboxypeptidase activity"/>
    <property type="evidence" value="ECO:0007669"/>
    <property type="project" value="UniProtKB-ARBA"/>
</dbReference>
<dbReference type="GO" id="GO:0071555">
    <property type="term" value="P:cell wall organization"/>
    <property type="evidence" value="ECO:0007669"/>
    <property type="project" value="UniProtKB-UniRule"/>
</dbReference>
<evidence type="ECO:0000256" key="4">
    <source>
        <dbReference type="ARBA" id="ARBA00022960"/>
    </source>
</evidence>
<dbReference type="GO" id="GO:0008360">
    <property type="term" value="P:regulation of cell shape"/>
    <property type="evidence" value="ECO:0007669"/>
    <property type="project" value="UniProtKB-UniRule"/>
</dbReference>
<feature type="chain" id="PRO_5034259196" description="L,D-TPase catalytic domain-containing protein" evidence="8">
    <location>
        <begin position="20"/>
        <end position="509"/>
    </location>
</feature>
<dbReference type="AlphaFoldDB" id="A0A8E1QXD8"/>
<keyword evidence="4 7" id="KW-0133">Cell shape</keyword>
<proteinExistence type="inferred from homology"/>
<evidence type="ECO:0000256" key="3">
    <source>
        <dbReference type="ARBA" id="ARBA00022679"/>
    </source>
</evidence>
<evidence type="ECO:0000256" key="1">
    <source>
        <dbReference type="ARBA" id="ARBA00004752"/>
    </source>
</evidence>
<evidence type="ECO:0000259" key="9">
    <source>
        <dbReference type="PROSITE" id="PS52029"/>
    </source>
</evidence>
<dbReference type="InterPro" id="IPR052905">
    <property type="entry name" value="LD-transpeptidase_YkuD-like"/>
</dbReference>
<feature type="active site" description="Proton donor/acceptor" evidence="7">
    <location>
        <position position="391"/>
    </location>
</feature>
<keyword evidence="11" id="KW-1185">Reference proteome</keyword>
<organism evidence="10 11">
    <name type="scientific">Xylanibacter rarus</name>
    <dbReference type="NCBI Taxonomy" id="1676614"/>
    <lineage>
        <taxon>Bacteria</taxon>
        <taxon>Pseudomonadati</taxon>
        <taxon>Bacteroidota</taxon>
        <taxon>Bacteroidia</taxon>
        <taxon>Bacteroidales</taxon>
        <taxon>Prevotellaceae</taxon>
        <taxon>Xylanibacter</taxon>
    </lineage>
</organism>
<name>A0A8E1QXD8_9BACT</name>
<dbReference type="Pfam" id="PF03734">
    <property type="entry name" value="YkuD"/>
    <property type="match status" value="1"/>
</dbReference>
<dbReference type="InterPro" id="IPR005490">
    <property type="entry name" value="LD_TPept_cat_dom"/>
</dbReference>
<keyword evidence="5 7" id="KW-0573">Peptidoglycan synthesis</keyword>
<dbReference type="PANTHER" id="PTHR41533">
    <property type="entry name" value="L,D-TRANSPEPTIDASE HI_1667-RELATED"/>
    <property type="match status" value="1"/>
</dbReference>
<dbReference type="GO" id="GO:0016740">
    <property type="term" value="F:transferase activity"/>
    <property type="evidence" value="ECO:0007669"/>
    <property type="project" value="UniProtKB-KW"/>
</dbReference>
<dbReference type="PANTHER" id="PTHR41533:SF2">
    <property type="entry name" value="BLR7131 PROTEIN"/>
    <property type="match status" value="1"/>
</dbReference>